<evidence type="ECO:0000313" key="2">
    <source>
        <dbReference type="EMBL" id="KKP44721.1"/>
    </source>
</evidence>
<name>A0A0G0A0I9_9BACT</name>
<keyword evidence="1" id="KW-0812">Transmembrane</keyword>
<evidence type="ECO:0000313" key="3">
    <source>
        <dbReference type="Proteomes" id="UP000034302"/>
    </source>
</evidence>
<dbReference type="AlphaFoldDB" id="A0A0G0A0I9"/>
<gene>
    <name evidence="2" type="ORF">UR34_C0001G0067</name>
</gene>
<feature type="transmembrane region" description="Helical" evidence="1">
    <location>
        <begin position="127"/>
        <end position="152"/>
    </location>
</feature>
<dbReference type="Proteomes" id="UP000034302">
    <property type="component" value="Unassembled WGS sequence"/>
</dbReference>
<protein>
    <recommendedName>
        <fullName evidence="4">Rod shape-determining protein MreD</fullName>
    </recommendedName>
</protein>
<evidence type="ECO:0000256" key="1">
    <source>
        <dbReference type="SAM" id="Phobius"/>
    </source>
</evidence>
<feature type="transmembrane region" description="Helical" evidence="1">
    <location>
        <begin position="6"/>
        <end position="32"/>
    </location>
</feature>
<organism evidence="2 3">
    <name type="scientific">candidate division WS6 bacterium GW2011_GWC1_33_20</name>
    <dbReference type="NCBI Taxonomy" id="1619089"/>
    <lineage>
        <taxon>Bacteria</taxon>
        <taxon>Candidatus Dojkabacteria</taxon>
    </lineage>
</organism>
<keyword evidence="1" id="KW-1133">Transmembrane helix</keyword>
<reference evidence="2 3" key="1">
    <citation type="journal article" date="2015" name="Nature">
        <title>rRNA introns, odd ribosomes, and small enigmatic genomes across a large radiation of phyla.</title>
        <authorList>
            <person name="Brown C.T."/>
            <person name="Hug L.A."/>
            <person name="Thomas B.C."/>
            <person name="Sharon I."/>
            <person name="Castelle C.J."/>
            <person name="Singh A."/>
            <person name="Wilkins M.J."/>
            <person name="Williams K.H."/>
            <person name="Banfield J.F."/>
        </authorList>
    </citation>
    <scope>NUCLEOTIDE SEQUENCE [LARGE SCALE GENOMIC DNA]</scope>
</reference>
<proteinExistence type="predicted"/>
<sequence>MIKILLLTISFFLLIFFESFLFKAFSFSIFVIIAVSMWKRIGSIWYFIFLFIGGITLDIVFHQSLGLHTLVLSILLIFLWFLWLIVPRESWFGYIPILVFVFLYYLLLLVLGSLLQDSVVPQITFGVIGGFVVKSIISVLVCMGIDSLFVSVRDVKGQDKIRLR</sequence>
<comment type="caution">
    <text evidence="2">The sequence shown here is derived from an EMBL/GenBank/DDBJ whole genome shotgun (WGS) entry which is preliminary data.</text>
</comment>
<feature type="transmembrane region" description="Helical" evidence="1">
    <location>
        <begin position="93"/>
        <end position="115"/>
    </location>
</feature>
<evidence type="ECO:0008006" key="4">
    <source>
        <dbReference type="Google" id="ProtNLM"/>
    </source>
</evidence>
<accession>A0A0G0A0I9</accession>
<keyword evidence="1" id="KW-0472">Membrane</keyword>
<feature type="transmembrane region" description="Helical" evidence="1">
    <location>
        <begin position="44"/>
        <end position="61"/>
    </location>
</feature>
<dbReference type="EMBL" id="LBOV01000001">
    <property type="protein sequence ID" value="KKP44721.1"/>
    <property type="molecule type" value="Genomic_DNA"/>
</dbReference>
<feature type="transmembrane region" description="Helical" evidence="1">
    <location>
        <begin position="67"/>
        <end position="86"/>
    </location>
</feature>